<evidence type="ECO:0000256" key="1">
    <source>
        <dbReference type="ARBA" id="ARBA00005732"/>
    </source>
</evidence>
<dbReference type="Proteomes" id="UP001642720">
    <property type="component" value="Unassembled WGS sequence"/>
</dbReference>
<dbReference type="EMBL" id="PPTA01000008">
    <property type="protein sequence ID" value="TFB01625.1"/>
    <property type="molecule type" value="Genomic_DNA"/>
</dbReference>
<dbReference type="Gene3D" id="3.40.50.300">
    <property type="entry name" value="P-loop containing nucleotide triphosphate hydrolases"/>
    <property type="match status" value="1"/>
</dbReference>
<dbReference type="InterPro" id="IPR003495">
    <property type="entry name" value="CobW/HypB/UreG_nucleotide-bd"/>
</dbReference>
<dbReference type="SUPFAM" id="SSF50104">
    <property type="entry name" value="Translation proteins SH3-like domain"/>
    <property type="match status" value="1"/>
</dbReference>
<dbReference type="PANTHER" id="PTHR31715:SF0">
    <property type="entry name" value="UREASE ACCESSORY PROTEIN G"/>
    <property type="match status" value="1"/>
</dbReference>
<evidence type="ECO:0000256" key="8">
    <source>
        <dbReference type="ARBA" id="ARBA00023274"/>
    </source>
</evidence>
<dbReference type="InterPro" id="IPR014722">
    <property type="entry name" value="Rib_uL2_dom2"/>
</dbReference>
<dbReference type="PANTHER" id="PTHR31715">
    <property type="entry name" value="UREASE ACCESSORY PROTEIN G"/>
    <property type="match status" value="1"/>
</dbReference>
<keyword evidence="8" id="KW-0687">Ribonucleoprotein</keyword>
<evidence type="ECO:0000256" key="2">
    <source>
        <dbReference type="ARBA" id="ARBA00010618"/>
    </source>
</evidence>
<comment type="similarity">
    <text evidence="2">Belongs to the universal ribosomal protein uL24 family.</text>
</comment>
<gene>
    <name evidence="11" type="ORF">CCMA1212_006331</name>
</gene>
<keyword evidence="5" id="KW-0996">Nickel insertion</keyword>
<dbReference type="Gene3D" id="2.30.30.30">
    <property type="match status" value="1"/>
</dbReference>
<keyword evidence="7" id="KW-0143">Chaperone</keyword>
<evidence type="ECO:0000256" key="9">
    <source>
        <dbReference type="SAM" id="MobiDB-lite"/>
    </source>
</evidence>
<dbReference type="CDD" id="cd05540">
    <property type="entry name" value="UreG"/>
    <property type="match status" value="1"/>
</dbReference>
<feature type="region of interest" description="Disordered" evidence="9">
    <location>
        <begin position="649"/>
        <end position="673"/>
    </location>
</feature>
<evidence type="ECO:0000256" key="4">
    <source>
        <dbReference type="ARBA" id="ARBA00022980"/>
    </source>
</evidence>
<dbReference type="InterPro" id="IPR004400">
    <property type="entry name" value="UreG"/>
</dbReference>
<accession>A0ABY2H060</accession>
<name>A0ABY2H060_9HYPO</name>
<evidence type="ECO:0000313" key="11">
    <source>
        <dbReference type="EMBL" id="TFB01625.1"/>
    </source>
</evidence>
<feature type="region of interest" description="Disordered" evidence="9">
    <location>
        <begin position="1"/>
        <end position="25"/>
    </location>
</feature>
<evidence type="ECO:0000313" key="12">
    <source>
        <dbReference type="Proteomes" id="UP001642720"/>
    </source>
</evidence>
<keyword evidence="3" id="KW-0547">Nucleotide-binding</keyword>
<evidence type="ECO:0000259" key="10">
    <source>
        <dbReference type="Pfam" id="PF02492"/>
    </source>
</evidence>
<comment type="similarity">
    <text evidence="1">Belongs to the SIMIBI class G3E GTPase family. UreG subfamily.</text>
</comment>
<evidence type="ECO:0000256" key="6">
    <source>
        <dbReference type="ARBA" id="ARBA00023134"/>
    </source>
</evidence>
<keyword evidence="6" id="KW-0342">GTP-binding</keyword>
<evidence type="ECO:0000256" key="5">
    <source>
        <dbReference type="ARBA" id="ARBA00022988"/>
    </source>
</evidence>
<dbReference type="GeneID" id="300578010"/>
<evidence type="ECO:0000256" key="7">
    <source>
        <dbReference type="ARBA" id="ARBA00023186"/>
    </source>
</evidence>
<sequence length="673" mass="74573">MQKLAKRVAQAQRQATRRSKLQMEHENVDAKLRSRLALRSAVGEVRQNLKDARKARKEDWELGPLAPKRDLGFNDYGAFKENVRQDWSNYGLHQPNPKVVEQRCAWAGGVKQLNLAPGDRVVIRDGPDKGKIDRIKSVQPQVGTVTLENRHQAVVQGMFGNPSRPQPMPISIASIRLVYPITNPETGVTRDVVINQLKAIPPNMQSPNMSLDRWRYGKKWDRLVPGLNVVIPWPAVEVPEFETMEADTIREQVEDRTFYYGLLSPPMPEQVVDELRNKYSKFRTRHEAWYIEKKQAEEALKKDRQEALKAMQTPLDEFHEKNRAARAEAGEPELSEEMLAKIGEFMAKKKSAALENAGASEVTTAPVPPQETTNAPRMNKNPGHDSRIKLAWLACNYIDLTTMSHSHEGVSHSHDGFSAQEHGHSHEILDGPGSYIGREMPIIEGRNWTDRAFTIGIGGPVGSGKTALMLALCLALRDKFSLAAVTNDIFTREDAEFLTRHAALPPQRIRAIETGGCPHAAVREDISANLAALEDLHAEFDTDLLLIESGGDNLAANYSRELADFIIYVIDVSGGDKVPRKGGPGITQSDLLVVNKTDLAEAVGADLGVMERDARKMREGGPTVFAQVKKGVGVEHIVNLILSSWKASGAEEERRSRGGPRATEGIEGLKSVA</sequence>
<evidence type="ECO:0000256" key="3">
    <source>
        <dbReference type="ARBA" id="ARBA00022741"/>
    </source>
</evidence>
<keyword evidence="4" id="KW-0689">Ribosomal protein</keyword>
<dbReference type="InterPro" id="IPR027417">
    <property type="entry name" value="P-loop_NTPase"/>
</dbReference>
<dbReference type="CDD" id="cd06089">
    <property type="entry name" value="KOW_RPL26"/>
    <property type="match status" value="1"/>
</dbReference>
<comment type="caution">
    <text evidence="11">The sequence shown here is derived from an EMBL/GenBank/DDBJ whole genome shotgun (WGS) entry which is preliminary data.</text>
</comment>
<keyword evidence="12" id="KW-1185">Reference proteome</keyword>
<feature type="domain" description="CobW/HypB/UreG nucleotide-binding" evidence="10">
    <location>
        <begin position="454"/>
        <end position="623"/>
    </location>
</feature>
<protein>
    <submittedName>
        <fullName evidence="11">Urease accessory protein G</fullName>
    </submittedName>
</protein>
<feature type="region of interest" description="Disordered" evidence="9">
    <location>
        <begin position="358"/>
        <end position="383"/>
    </location>
</feature>
<dbReference type="Pfam" id="PF22682">
    <property type="entry name" value="Ribosomal_uL24m-like"/>
    <property type="match status" value="1"/>
</dbReference>
<dbReference type="InterPro" id="IPR041988">
    <property type="entry name" value="Ribosomal_uL24_KOW"/>
</dbReference>
<dbReference type="Pfam" id="PF02492">
    <property type="entry name" value="cobW"/>
    <property type="match status" value="1"/>
</dbReference>
<dbReference type="RefSeq" id="XP_073557826.1">
    <property type="nucleotide sequence ID" value="XM_073703560.1"/>
</dbReference>
<dbReference type="NCBIfam" id="TIGR00101">
    <property type="entry name" value="ureG"/>
    <property type="match status" value="1"/>
</dbReference>
<dbReference type="InterPro" id="IPR008991">
    <property type="entry name" value="Translation_prot_SH3-like_sf"/>
</dbReference>
<dbReference type="SUPFAM" id="SSF52540">
    <property type="entry name" value="P-loop containing nucleoside triphosphate hydrolases"/>
    <property type="match status" value="1"/>
</dbReference>
<proteinExistence type="inferred from homology"/>
<organism evidence="11 12">
    <name type="scientific">Trichoderma ghanense</name>
    <dbReference type="NCBI Taxonomy" id="65468"/>
    <lineage>
        <taxon>Eukaryota</taxon>
        <taxon>Fungi</taxon>
        <taxon>Dikarya</taxon>
        <taxon>Ascomycota</taxon>
        <taxon>Pezizomycotina</taxon>
        <taxon>Sordariomycetes</taxon>
        <taxon>Hypocreomycetidae</taxon>
        <taxon>Hypocreales</taxon>
        <taxon>Hypocreaceae</taxon>
        <taxon>Trichoderma</taxon>
    </lineage>
</organism>
<dbReference type="HAMAP" id="MF_01389">
    <property type="entry name" value="UreG"/>
    <property type="match status" value="1"/>
</dbReference>
<reference evidence="11 12" key="1">
    <citation type="submission" date="2018-01" db="EMBL/GenBank/DDBJ databases">
        <title>Genome characterization of the sugarcane-associated fungus Trichoderma ghanense CCMA-1212 and their application in lignocelulose bioconversion.</title>
        <authorList>
            <person name="Steindorff A.S."/>
            <person name="Mendes T.D."/>
            <person name="Vilela E.S.D."/>
            <person name="Rodrigues D.S."/>
            <person name="Formighieri E.F."/>
            <person name="Melo I.S."/>
            <person name="Favaro L.C.L."/>
        </authorList>
    </citation>
    <scope>NUCLEOTIDE SEQUENCE [LARGE SCALE GENOMIC DNA]</scope>
    <source>
        <strain evidence="11 12">CCMA-1212</strain>
    </source>
</reference>